<keyword evidence="8" id="KW-1185">Reference proteome</keyword>
<keyword evidence="3 6" id="KW-0812">Transmembrane</keyword>
<reference evidence="7" key="2">
    <citation type="submission" date="2020-11" db="EMBL/GenBank/DDBJ databases">
        <authorList>
            <person name="McCartney M.A."/>
            <person name="Auch B."/>
            <person name="Kono T."/>
            <person name="Mallez S."/>
            <person name="Becker A."/>
            <person name="Gohl D.M."/>
            <person name="Silverstein K.A.T."/>
            <person name="Koren S."/>
            <person name="Bechman K.B."/>
            <person name="Herman A."/>
            <person name="Abrahante J.E."/>
            <person name="Garbe J."/>
        </authorList>
    </citation>
    <scope>NUCLEOTIDE SEQUENCE</scope>
    <source>
        <strain evidence="7">Duluth1</strain>
        <tissue evidence="7">Whole animal</tissue>
    </source>
</reference>
<proteinExistence type="inferred from homology"/>
<feature type="transmembrane region" description="Helical" evidence="6">
    <location>
        <begin position="115"/>
        <end position="139"/>
    </location>
</feature>
<organism evidence="7 8">
    <name type="scientific">Dreissena polymorpha</name>
    <name type="common">Zebra mussel</name>
    <name type="synonym">Mytilus polymorpha</name>
    <dbReference type="NCBI Taxonomy" id="45954"/>
    <lineage>
        <taxon>Eukaryota</taxon>
        <taxon>Metazoa</taxon>
        <taxon>Spiralia</taxon>
        <taxon>Lophotrochozoa</taxon>
        <taxon>Mollusca</taxon>
        <taxon>Bivalvia</taxon>
        <taxon>Autobranchia</taxon>
        <taxon>Heteroconchia</taxon>
        <taxon>Euheterodonta</taxon>
        <taxon>Imparidentia</taxon>
        <taxon>Neoheterodontei</taxon>
        <taxon>Myida</taxon>
        <taxon>Dreissenoidea</taxon>
        <taxon>Dreissenidae</taxon>
        <taxon>Dreissena</taxon>
    </lineage>
</organism>
<gene>
    <name evidence="7" type="ORF">DPMN_105796</name>
</gene>
<dbReference type="InterPro" id="IPR051423">
    <property type="entry name" value="CD225/Dispanin"/>
</dbReference>
<keyword evidence="4 6" id="KW-1133">Transmembrane helix</keyword>
<dbReference type="InterPro" id="IPR007593">
    <property type="entry name" value="CD225/Dispanin_fam"/>
</dbReference>
<evidence type="ECO:0000256" key="1">
    <source>
        <dbReference type="ARBA" id="ARBA00004370"/>
    </source>
</evidence>
<comment type="caution">
    <text evidence="7">The sequence shown here is derived from an EMBL/GenBank/DDBJ whole genome shotgun (WGS) entry which is preliminary data.</text>
</comment>
<dbReference type="AlphaFoldDB" id="A0A9D4K3T8"/>
<comment type="similarity">
    <text evidence="2">Belongs to the CD225/Dispanin family.</text>
</comment>
<dbReference type="PANTHER" id="PTHR14948:SF18">
    <property type="entry name" value="PROLINE RICH TRANSMEMBRANE PROTEIN 1B"/>
    <property type="match status" value="1"/>
</dbReference>
<evidence type="ECO:0000256" key="5">
    <source>
        <dbReference type="ARBA" id="ARBA00023136"/>
    </source>
</evidence>
<dbReference type="PANTHER" id="PTHR14948">
    <property type="entry name" value="NG5"/>
    <property type="match status" value="1"/>
</dbReference>
<sequence length="145" mass="16124">MSDKAEDAEEPLLYADNSEGQAHELVPPARLTGAHQHYIPDHPWRTSDQQPLHEYRGNRARPEDFTVAAVFTSIFCFTPVGLLAIYSAMQSTTMANIGQHKEAERHYRLAQRLTLASLIIGIGLIVVYTVAIGLTVRFIGDVKAH</sequence>
<dbReference type="Pfam" id="PF04505">
    <property type="entry name" value="CD225"/>
    <property type="match status" value="1"/>
</dbReference>
<keyword evidence="5 6" id="KW-0472">Membrane</keyword>
<evidence type="ECO:0000313" key="8">
    <source>
        <dbReference type="Proteomes" id="UP000828390"/>
    </source>
</evidence>
<protein>
    <submittedName>
        <fullName evidence="7">Uncharacterized protein</fullName>
    </submittedName>
</protein>
<evidence type="ECO:0000256" key="2">
    <source>
        <dbReference type="ARBA" id="ARBA00006843"/>
    </source>
</evidence>
<accession>A0A9D4K3T8</accession>
<dbReference type="EMBL" id="JAIWYP010000004">
    <property type="protein sequence ID" value="KAH3832506.1"/>
    <property type="molecule type" value="Genomic_DNA"/>
</dbReference>
<evidence type="ECO:0000313" key="7">
    <source>
        <dbReference type="EMBL" id="KAH3832506.1"/>
    </source>
</evidence>
<evidence type="ECO:0000256" key="6">
    <source>
        <dbReference type="SAM" id="Phobius"/>
    </source>
</evidence>
<dbReference type="Proteomes" id="UP000828390">
    <property type="component" value="Unassembled WGS sequence"/>
</dbReference>
<dbReference type="GO" id="GO:0016020">
    <property type="term" value="C:membrane"/>
    <property type="evidence" value="ECO:0007669"/>
    <property type="project" value="UniProtKB-SubCell"/>
</dbReference>
<feature type="transmembrane region" description="Helical" evidence="6">
    <location>
        <begin position="65"/>
        <end position="86"/>
    </location>
</feature>
<evidence type="ECO:0000256" key="4">
    <source>
        <dbReference type="ARBA" id="ARBA00022989"/>
    </source>
</evidence>
<comment type="subcellular location">
    <subcellularLocation>
        <location evidence="1">Membrane</location>
    </subcellularLocation>
</comment>
<reference evidence="7" key="1">
    <citation type="journal article" date="2019" name="bioRxiv">
        <title>The Genome of the Zebra Mussel, Dreissena polymorpha: A Resource for Invasive Species Research.</title>
        <authorList>
            <person name="McCartney M.A."/>
            <person name="Auch B."/>
            <person name="Kono T."/>
            <person name="Mallez S."/>
            <person name="Zhang Y."/>
            <person name="Obille A."/>
            <person name="Becker A."/>
            <person name="Abrahante J.E."/>
            <person name="Garbe J."/>
            <person name="Badalamenti J.P."/>
            <person name="Herman A."/>
            <person name="Mangelson H."/>
            <person name="Liachko I."/>
            <person name="Sullivan S."/>
            <person name="Sone E.D."/>
            <person name="Koren S."/>
            <person name="Silverstein K.A.T."/>
            <person name="Beckman K.B."/>
            <person name="Gohl D.M."/>
        </authorList>
    </citation>
    <scope>NUCLEOTIDE SEQUENCE</scope>
    <source>
        <strain evidence="7">Duluth1</strain>
        <tissue evidence="7">Whole animal</tissue>
    </source>
</reference>
<evidence type="ECO:0000256" key="3">
    <source>
        <dbReference type="ARBA" id="ARBA00022692"/>
    </source>
</evidence>
<name>A0A9D4K3T8_DREPO</name>